<dbReference type="Proteomes" id="UP000694851">
    <property type="component" value="Unplaced"/>
</dbReference>
<protein>
    <submittedName>
        <fullName evidence="3">Uncharacterized protein LOC109393010</fullName>
    </submittedName>
</protein>
<proteinExistence type="predicted"/>
<dbReference type="KEGG" id="hai:109393010"/>
<dbReference type="GeneID" id="109393010"/>
<evidence type="ECO:0000313" key="3">
    <source>
        <dbReference type="RefSeq" id="XP_019517395.1"/>
    </source>
</evidence>
<dbReference type="AlphaFoldDB" id="A0A8B7SYU9"/>
<feature type="compositionally biased region" description="Basic residues" evidence="1">
    <location>
        <begin position="32"/>
        <end position="41"/>
    </location>
</feature>
<reference evidence="3" key="1">
    <citation type="submission" date="2025-08" db="UniProtKB">
        <authorList>
            <consortium name="RefSeq"/>
        </authorList>
    </citation>
    <scope>IDENTIFICATION</scope>
    <source>
        <tissue evidence="3">Muscle</tissue>
    </source>
</reference>
<evidence type="ECO:0000313" key="2">
    <source>
        <dbReference type="Proteomes" id="UP000694851"/>
    </source>
</evidence>
<dbReference type="RefSeq" id="XP_019517395.1">
    <property type="nucleotide sequence ID" value="XM_019661850.1"/>
</dbReference>
<sequence>MKGDKLGTVSRTPAGRPRQPGSRGAAESPRIKGIRRERGSRRTAPACLRPRASLTWVGGLGHGWGLRDWAPASGSAASGAAPESPVLAAGICDAKSLPRWVGTNQSPYIEPETKALWKLSRRAGGRARLPDPRREKWRAAPTARRLRGGWAPVPAAGVRERLSRPARRSPPRALERGGGWRRHNRTFMAWVTCFPLPQWGPVTLNRKLMREERNLIFPLRA</sequence>
<gene>
    <name evidence="3" type="primary">LOC109393010</name>
</gene>
<organism evidence="2 3">
    <name type="scientific">Hipposideros armiger</name>
    <name type="common">Great Himalayan leaf-nosed bat</name>
    <dbReference type="NCBI Taxonomy" id="186990"/>
    <lineage>
        <taxon>Eukaryota</taxon>
        <taxon>Metazoa</taxon>
        <taxon>Chordata</taxon>
        <taxon>Craniata</taxon>
        <taxon>Vertebrata</taxon>
        <taxon>Euteleostomi</taxon>
        <taxon>Mammalia</taxon>
        <taxon>Eutheria</taxon>
        <taxon>Laurasiatheria</taxon>
        <taxon>Chiroptera</taxon>
        <taxon>Yinpterochiroptera</taxon>
        <taxon>Rhinolophoidea</taxon>
        <taxon>Hipposideridae</taxon>
        <taxon>Hipposideros</taxon>
    </lineage>
</organism>
<feature type="region of interest" description="Disordered" evidence="1">
    <location>
        <begin position="1"/>
        <end position="44"/>
    </location>
</feature>
<evidence type="ECO:0000256" key="1">
    <source>
        <dbReference type="SAM" id="MobiDB-lite"/>
    </source>
</evidence>
<accession>A0A8B7SYU9</accession>
<keyword evidence="2" id="KW-1185">Reference proteome</keyword>
<name>A0A8B7SYU9_HIPAR</name>